<dbReference type="CDD" id="cd18081">
    <property type="entry name" value="RlmH-like"/>
    <property type="match status" value="1"/>
</dbReference>
<dbReference type="GO" id="GO:0005737">
    <property type="term" value="C:cytoplasm"/>
    <property type="evidence" value="ECO:0007669"/>
    <property type="project" value="UniProtKB-SubCell"/>
</dbReference>
<keyword evidence="5" id="KW-0963">Cytoplasm</keyword>
<keyword evidence="3 5" id="KW-0949">S-adenosyl-L-methionine</keyword>
<feature type="binding site" evidence="5">
    <location>
        <begin position="125"/>
        <end position="130"/>
    </location>
    <ligand>
        <name>S-adenosyl-L-methionine</name>
        <dbReference type="ChEBI" id="CHEBI:59789"/>
    </ligand>
</feature>
<dbReference type="eggNOG" id="COG1576">
    <property type="taxonomic scope" value="Bacteria"/>
</dbReference>
<protein>
    <recommendedName>
        <fullName evidence="5">Ribosomal RNA large subunit methyltransferase H</fullName>
        <ecNumber evidence="5">2.1.1.177</ecNumber>
    </recommendedName>
    <alternativeName>
        <fullName evidence="5">23S rRNA (pseudouridine1915-N3)-methyltransferase</fullName>
    </alternativeName>
    <alternativeName>
        <fullName evidence="5">23S rRNA m3Psi1915 methyltransferase</fullName>
    </alternativeName>
    <alternativeName>
        <fullName evidence="5">rRNA (pseudouridine-N3-)-methyltransferase RlmH</fullName>
    </alternativeName>
</protein>
<evidence type="ECO:0000256" key="4">
    <source>
        <dbReference type="ARBA" id="ARBA00038303"/>
    </source>
</evidence>
<dbReference type="AlphaFoldDB" id="M7N645"/>
<organism evidence="6 7">
    <name type="scientific">Paeniglutamicibacter gangotriensis Lz1y</name>
    <dbReference type="NCBI Taxonomy" id="1276920"/>
    <lineage>
        <taxon>Bacteria</taxon>
        <taxon>Bacillati</taxon>
        <taxon>Actinomycetota</taxon>
        <taxon>Actinomycetes</taxon>
        <taxon>Micrococcales</taxon>
        <taxon>Micrococcaceae</taxon>
        <taxon>Paeniglutamicibacter</taxon>
    </lineage>
</organism>
<evidence type="ECO:0000256" key="1">
    <source>
        <dbReference type="ARBA" id="ARBA00022603"/>
    </source>
</evidence>
<keyword evidence="2 5" id="KW-0808">Transferase</keyword>
<proteinExistence type="inferred from homology"/>
<dbReference type="STRING" id="1276920.ADIAG_03396"/>
<dbReference type="InterPro" id="IPR003742">
    <property type="entry name" value="RlmH-like"/>
</dbReference>
<evidence type="ECO:0000256" key="2">
    <source>
        <dbReference type="ARBA" id="ARBA00022679"/>
    </source>
</evidence>
<dbReference type="PIRSF" id="PIRSF004505">
    <property type="entry name" value="MT_bac"/>
    <property type="match status" value="1"/>
</dbReference>
<accession>M7N645</accession>
<feature type="binding site" evidence="5">
    <location>
        <position position="106"/>
    </location>
    <ligand>
        <name>S-adenosyl-L-methionine</name>
        <dbReference type="ChEBI" id="CHEBI:59789"/>
    </ligand>
</feature>
<dbReference type="PANTHER" id="PTHR33603:SF1">
    <property type="entry name" value="RIBOSOMAL RNA LARGE SUBUNIT METHYLTRANSFERASE H"/>
    <property type="match status" value="1"/>
</dbReference>
<sequence>MREDGTMTIRVLAVGKKHESWVSEGIERYEKRMKKPFDLKWQLLPHSAREGDAARTEESERILAKIDSRDFLVLLDERGKNIDSPALAATLQRPLDTSRNITVVIGGAYGVDASVHSRADFTWSLSKLVFPHQLVRLILTEQLYRAQEIAGGGKYHHV</sequence>
<dbReference type="GO" id="GO:0070038">
    <property type="term" value="F:rRNA (pseudouridine-N3-)-methyltransferase activity"/>
    <property type="evidence" value="ECO:0007669"/>
    <property type="project" value="UniProtKB-UniRule"/>
</dbReference>
<comment type="similarity">
    <text evidence="4 5">Belongs to the RNA methyltransferase RlmH family.</text>
</comment>
<evidence type="ECO:0000313" key="7">
    <source>
        <dbReference type="Proteomes" id="UP000012015"/>
    </source>
</evidence>
<dbReference type="InterPro" id="IPR029028">
    <property type="entry name" value="Alpha/beta_knot_MTases"/>
</dbReference>
<dbReference type="EC" id="2.1.1.177" evidence="5"/>
<reference evidence="6 7" key="1">
    <citation type="journal article" date="2013" name="Genome Announc.">
        <title>Draft Genome Sequence of Arthrobacter gangotriensis Strain Lz1yT, Isolated from a Penguin Rookery Soil Sample Collected in Antarctica, near the Indian Station Dakshin Gangotri.</title>
        <authorList>
            <person name="Shivaji S."/>
            <person name="Ara S."/>
            <person name="Bandi S."/>
            <person name="Singh A."/>
            <person name="Kumar Pinnaka A."/>
        </authorList>
    </citation>
    <scope>NUCLEOTIDE SEQUENCE [LARGE SCALE GENOMIC DNA]</scope>
    <source>
        <strain evidence="6 7">Lz1y</strain>
    </source>
</reference>
<comment type="caution">
    <text evidence="6">The sequence shown here is derived from an EMBL/GenBank/DDBJ whole genome shotgun (WGS) entry which is preliminary data.</text>
</comment>
<dbReference type="EMBL" id="AOCK01000011">
    <property type="protein sequence ID" value="EMQ97229.1"/>
    <property type="molecule type" value="Genomic_DNA"/>
</dbReference>
<evidence type="ECO:0000256" key="3">
    <source>
        <dbReference type="ARBA" id="ARBA00022691"/>
    </source>
</evidence>
<comment type="subcellular location">
    <subcellularLocation>
        <location evidence="5">Cytoplasm</location>
    </subcellularLocation>
</comment>
<comment type="subunit">
    <text evidence="5">Homodimer.</text>
</comment>
<dbReference type="PATRIC" id="fig|1276920.7.peg.3398"/>
<gene>
    <name evidence="6" type="primary">yydA</name>
    <name evidence="5" type="synonym">rlmH</name>
    <name evidence="6" type="ORF">ADIAG_03396</name>
</gene>
<evidence type="ECO:0000313" key="6">
    <source>
        <dbReference type="EMBL" id="EMQ97229.1"/>
    </source>
</evidence>
<comment type="function">
    <text evidence="5">Specifically methylates the pseudouridine at position 1915 (m3Psi1915) in 23S rRNA.</text>
</comment>
<dbReference type="Pfam" id="PF02590">
    <property type="entry name" value="SPOUT_MTase"/>
    <property type="match status" value="1"/>
</dbReference>
<evidence type="ECO:0000256" key="5">
    <source>
        <dbReference type="HAMAP-Rule" id="MF_00658"/>
    </source>
</evidence>
<dbReference type="InterPro" id="IPR029026">
    <property type="entry name" value="tRNA_m1G_MTases_N"/>
</dbReference>
<feature type="binding site" evidence="5">
    <location>
        <position position="75"/>
    </location>
    <ligand>
        <name>S-adenosyl-L-methionine</name>
        <dbReference type="ChEBI" id="CHEBI:59789"/>
    </ligand>
</feature>
<comment type="catalytic activity">
    <reaction evidence="5">
        <text>pseudouridine(1915) in 23S rRNA + S-adenosyl-L-methionine = N(3)-methylpseudouridine(1915) in 23S rRNA + S-adenosyl-L-homocysteine + H(+)</text>
        <dbReference type="Rhea" id="RHEA:42752"/>
        <dbReference type="Rhea" id="RHEA-COMP:10221"/>
        <dbReference type="Rhea" id="RHEA-COMP:10222"/>
        <dbReference type="ChEBI" id="CHEBI:15378"/>
        <dbReference type="ChEBI" id="CHEBI:57856"/>
        <dbReference type="ChEBI" id="CHEBI:59789"/>
        <dbReference type="ChEBI" id="CHEBI:65314"/>
        <dbReference type="ChEBI" id="CHEBI:74486"/>
        <dbReference type="EC" id="2.1.1.177"/>
    </reaction>
</comment>
<name>M7N645_9MICC</name>
<keyword evidence="1 5" id="KW-0489">Methyltransferase</keyword>
<dbReference type="Proteomes" id="UP000012015">
    <property type="component" value="Unassembled WGS sequence"/>
</dbReference>
<keyword evidence="5" id="KW-0698">rRNA processing</keyword>
<dbReference type="PANTHER" id="PTHR33603">
    <property type="entry name" value="METHYLTRANSFERASE"/>
    <property type="match status" value="1"/>
</dbReference>
<dbReference type="Gene3D" id="3.40.1280.10">
    <property type="match status" value="1"/>
</dbReference>
<dbReference type="HAMAP" id="MF_00658">
    <property type="entry name" value="23SrRNA_methyltr_H"/>
    <property type="match status" value="1"/>
</dbReference>
<keyword evidence="7" id="KW-1185">Reference proteome</keyword>
<dbReference type="SUPFAM" id="SSF75217">
    <property type="entry name" value="alpha/beta knot"/>
    <property type="match status" value="1"/>
</dbReference>